<evidence type="ECO:0000313" key="10">
    <source>
        <dbReference type="Proteomes" id="UP000464262"/>
    </source>
</evidence>
<dbReference type="SUPFAM" id="SSF53720">
    <property type="entry name" value="ALDH-like"/>
    <property type="match status" value="1"/>
</dbReference>
<dbReference type="KEGG" id="vas:GT360_06615"/>
<keyword evidence="2 4" id="KW-0560">Oxidoreductase</keyword>
<dbReference type="CDD" id="cd07133">
    <property type="entry name" value="ALDH_CALDH_CalB"/>
    <property type="match status" value="1"/>
</dbReference>
<dbReference type="InterPro" id="IPR016163">
    <property type="entry name" value="Ald_DH_C"/>
</dbReference>
<dbReference type="InterPro" id="IPR016162">
    <property type="entry name" value="Ald_DH_N"/>
</dbReference>
<evidence type="ECO:0000256" key="7">
    <source>
        <dbReference type="RuleBase" id="RU003345"/>
    </source>
</evidence>
<dbReference type="Gene3D" id="3.40.605.10">
    <property type="entry name" value="Aldehyde Dehydrogenase, Chain A, domain 1"/>
    <property type="match status" value="1"/>
</dbReference>
<dbReference type="InterPro" id="IPR029510">
    <property type="entry name" value="Ald_DH_CS_GLU"/>
</dbReference>
<evidence type="ECO:0000259" key="8">
    <source>
        <dbReference type="Pfam" id="PF00171"/>
    </source>
</evidence>
<dbReference type="PANTHER" id="PTHR43570">
    <property type="entry name" value="ALDEHYDE DEHYDROGENASE"/>
    <property type="match status" value="1"/>
</dbReference>
<dbReference type="PROSITE" id="PS00687">
    <property type="entry name" value="ALDEHYDE_DEHYDR_GLU"/>
    <property type="match status" value="1"/>
</dbReference>
<feature type="domain" description="Aldehyde dehydrogenase" evidence="8">
    <location>
        <begin position="30"/>
        <end position="441"/>
    </location>
</feature>
<dbReference type="Proteomes" id="UP000464262">
    <property type="component" value="Chromosome 1"/>
</dbReference>
<protein>
    <recommendedName>
        <fullName evidence="4">Aldehyde dehydrogenase</fullName>
    </recommendedName>
</protein>
<gene>
    <name evidence="9" type="ORF">GT360_06615</name>
</gene>
<dbReference type="PIRSF" id="PIRSF036492">
    <property type="entry name" value="ALDH"/>
    <property type="match status" value="1"/>
</dbReference>
<evidence type="ECO:0000256" key="6">
    <source>
        <dbReference type="PROSITE-ProRule" id="PRU10007"/>
    </source>
</evidence>
<evidence type="ECO:0000256" key="4">
    <source>
        <dbReference type="PIRNR" id="PIRNR036492"/>
    </source>
</evidence>
<sequence>MNAITEINQAETLNQSLDLLRECYNQQLCLPIEARINNLKLIKQSLIEHRTQLIEALSNDFGCRTEFDTSIADIMPTVAQINYTLKHLKQWMKPSKRSAGLMFMPSKVAVEYQPLGVVGIIAPWNFPVILSVGPIVTALAAGNRVMLKLSEFTPKTNQVITKILSVLPEHILVIEGAAEVAAEFSALPFDHLLFTGSTQVGRYVAQAAAPNLTPITLELGGKSPVIVAKDSDLDVAVDAVLFGKCLNAGQICVAPDYAFVPKEKVDAFITRFFERLAVLYPEIEEEGGFTQIINERQYDRLMAALEEAKQQGAIVHTKQVTNGADSRLITPHLMTDVTDDMTIMRDEIFGPLLPIKPYQDIQEALDYINSKDRPLALYIMSTDKLLIQRIVNSTHSGGVGINETVFHVGAEDAPFGGVGPSGMGHYHGVEGFRTFSHAKTVFHTPAWLGRIKLLLKSQQKMIKMMGRLFIR</sequence>
<dbReference type="Gene3D" id="3.40.309.10">
    <property type="entry name" value="Aldehyde Dehydrogenase, Chain A, domain 2"/>
    <property type="match status" value="1"/>
</dbReference>
<accession>A0A7Z2T2Q8</accession>
<dbReference type="EMBL" id="CP047475">
    <property type="protein sequence ID" value="QIA63207.1"/>
    <property type="molecule type" value="Genomic_DNA"/>
</dbReference>
<dbReference type="GO" id="GO:0004029">
    <property type="term" value="F:aldehyde dehydrogenase (NAD+) activity"/>
    <property type="evidence" value="ECO:0007669"/>
    <property type="project" value="TreeGrafter"/>
</dbReference>
<organism evidence="9 10">
    <name type="scientific">Vibrio astriarenae</name>
    <dbReference type="NCBI Taxonomy" id="1481923"/>
    <lineage>
        <taxon>Bacteria</taxon>
        <taxon>Pseudomonadati</taxon>
        <taxon>Pseudomonadota</taxon>
        <taxon>Gammaproteobacteria</taxon>
        <taxon>Vibrionales</taxon>
        <taxon>Vibrionaceae</taxon>
        <taxon>Vibrio</taxon>
    </lineage>
</organism>
<dbReference type="InterPro" id="IPR012394">
    <property type="entry name" value="Aldehyde_DH_NAD(P)"/>
</dbReference>
<dbReference type="PANTHER" id="PTHR43570:SF20">
    <property type="entry name" value="ALDEHYDE DEHYDROGENASE ALDX-RELATED"/>
    <property type="match status" value="1"/>
</dbReference>
<dbReference type="InterPro" id="IPR015590">
    <property type="entry name" value="Aldehyde_DH_dom"/>
</dbReference>
<keyword evidence="3" id="KW-0520">NAD</keyword>
<evidence type="ECO:0000256" key="2">
    <source>
        <dbReference type="ARBA" id="ARBA00023002"/>
    </source>
</evidence>
<name>A0A7Z2T2Q8_9VIBR</name>
<evidence type="ECO:0000256" key="1">
    <source>
        <dbReference type="ARBA" id="ARBA00009986"/>
    </source>
</evidence>
<dbReference type="AlphaFoldDB" id="A0A7Z2T2Q8"/>
<feature type="active site" evidence="5">
    <location>
        <position position="252"/>
    </location>
</feature>
<reference evidence="9 10" key="1">
    <citation type="submission" date="2020-01" db="EMBL/GenBank/DDBJ databases">
        <title>Whole genome and functional gene identification of agarase of Vibrio HN897.</title>
        <authorList>
            <person name="Liu Y."/>
            <person name="Zhao Z."/>
        </authorList>
    </citation>
    <scope>NUCLEOTIDE SEQUENCE [LARGE SCALE GENOMIC DNA]</scope>
    <source>
        <strain evidence="9 10">HN897</strain>
    </source>
</reference>
<proteinExistence type="inferred from homology"/>
<dbReference type="RefSeq" id="WP_204274551.1">
    <property type="nucleotide sequence ID" value="NZ_CP047475.1"/>
</dbReference>
<dbReference type="GO" id="GO:0005737">
    <property type="term" value="C:cytoplasm"/>
    <property type="evidence" value="ECO:0007669"/>
    <property type="project" value="TreeGrafter"/>
</dbReference>
<keyword evidence="10" id="KW-1185">Reference proteome</keyword>
<feature type="active site" evidence="5 6">
    <location>
        <position position="218"/>
    </location>
</feature>
<evidence type="ECO:0000256" key="5">
    <source>
        <dbReference type="PIRSR" id="PIRSR036492-1"/>
    </source>
</evidence>
<dbReference type="Pfam" id="PF00171">
    <property type="entry name" value="Aldedh"/>
    <property type="match status" value="1"/>
</dbReference>
<evidence type="ECO:0000313" key="9">
    <source>
        <dbReference type="EMBL" id="QIA63207.1"/>
    </source>
</evidence>
<evidence type="ECO:0000256" key="3">
    <source>
        <dbReference type="ARBA" id="ARBA00023027"/>
    </source>
</evidence>
<dbReference type="GO" id="GO:0006081">
    <property type="term" value="P:aldehyde metabolic process"/>
    <property type="evidence" value="ECO:0007669"/>
    <property type="project" value="InterPro"/>
</dbReference>
<comment type="similarity">
    <text evidence="1 4 7">Belongs to the aldehyde dehydrogenase family.</text>
</comment>
<dbReference type="InterPro" id="IPR016161">
    <property type="entry name" value="Ald_DH/histidinol_DH"/>
</dbReference>